<gene>
    <name evidence="1" type="ORF">P3G67_07450</name>
</gene>
<dbReference type="EMBL" id="JARJBC010000003">
    <property type="protein sequence ID" value="MDF3289069.1"/>
    <property type="molecule type" value="Genomic_DNA"/>
</dbReference>
<name>A0ABT5ZGW8_9ACTN</name>
<protein>
    <submittedName>
        <fullName evidence="1">Uncharacterized protein</fullName>
    </submittedName>
</protein>
<proteinExistence type="predicted"/>
<keyword evidence="2" id="KW-1185">Reference proteome</keyword>
<dbReference type="Proteomes" id="UP001216579">
    <property type="component" value="Unassembled WGS sequence"/>
</dbReference>
<sequence length="64" mass="6823">MAGLGCLWAGKVNLGDPGPEAVAMLRVAGVPGTWWEVLPERMIRTSPANEAKLPDLSAPQVIRQ</sequence>
<comment type="caution">
    <text evidence="1">The sequence shown here is derived from an EMBL/GenBank/DDBJ whole genome shotgun (WGS) entry which is preliminary data.</text>
</comment>
<accession>A0ABT5ZGW8</accession>
<dbReference type="RefSeq" id="WP_276092728.1">
    <property type="nucleotide sequence ID" value="NZ_JARJBC010000003.1"/>
</dbReference>
<evidence type="ECO:0000313" key="2">
    <source>
        <dbReference type="Proteomes" id="UP001216579"/>
    </source>
</evidence>
<reference evidence="1 2" key="1">
    <citation type="submission" date="2023-03" db="EMBL/GenBank/DDBJ databases">
        <title>Draft genome sequence of Streptomyces sp. RB6PN23 isolated from peat swamp forest in Thailand.</title>
        <authorList>
            <person name="Klaysubun C."/>
            <person name="Duangmal K."/>
        </authorList>
    </citation>
    <scope>NUCLEOTIDE SEQUENCE [LARGE SCALE GENOMIC DNA]</scope>
    <source>
        <strain evidence="1 2">RB6PN23</strain>
    </source>
</reference>
<organism evidence="1 2">
    <name type="scientific">Streptomyces silvisoli</name>
    <dbReference type="NCBI Taxonomy" id="3034235"/>
    <lineage>
        <taxon>Bacteria</taxon>
        <taxon>Bacillati</taxon>
        <taxon>Actinomycetota</taxon>
        <taxon>Actinomycetes</taxon>
        <taxon>Kitasatosporales</taxon>
        <taxon>Streptomycetaceae</taxon>
        <taxon>Streptomyces</taxon>
    </lineage>
</organism>
<evidence type="ECO:0000313" key="1">
    <source>
        <dbReference type="EMBL" id="MDF3289069.1"/>
    </source>
</evidence>